<dbReference type="AlphaFoldDB" id="A0A396FIM5"/>
<dbReference type="EMBL" id="QRXG01000011">
    <property type="protein sequence ID" value="RGT81332.1"/>
    <property type="molecule type" value="Genomic_DNA"/>
</dbReference>
<reference evidence="3 4" key="1">
    <citation type="submission" date="2018-08" db="EMBL/GenBank/DDBJ databases">
        <title>A genome reference for cultivated species of the human gut microbiota.</title>
        <authorList>
            <person name="Zou Y."/>
            <person name="Xue W."/>
            <person name="Luo G."/>
        </authorList>
    </citation>
    <scope>NUCLEOTIDE SEQUENCE [LARGE SCALE GENOMIC DNA]</scope>
    <source>
        <strain evidence="1 4">AF18-16LB</strain>
        <strain evidence="2 3">AF36-2BH</strain>
    </source>
</reference>
<proteinExistence type="predicted"/>
<evidence type="ECO:0000313" key="2">
    <source>
        <dbReference type="EMBL" id="RHL83161.1"/>
    </source>
</evidence>
<evidence type="ECO:0000313" key="4">
    <source>
        <dbReference type="Proteomes" id="UP000284296"/>
    </source>
</evidence>
<organism evidence="2 3">
    <name type="scientific">Agathobacter rectalis</name>
    <dbReference type="NCBI Taxonomy" id="39491"/>
    <lineage>
        <taxon>Bacteria</taxon>
        <taxon>Bacillati</taxon>
        <taxon>Bacillota</taxon>
        <taxon>Clostridia</taxon>
        <taxon>Lachnospirales</taxon>
        <taxon>Lachnospiraceae</taxon>
        <taxon>Agathobacter</taxon>
    </lineage>
</organism>
<comment type="caution">
    <text evidence="2">The sequence shown here is derived from an EMBL/GenBank/DDBJ whole genome shotgun (WGS) entry which is preliminary data.</text>
</comment>
<dbReference type="Proteomes" id="UP000266698">
    <property type="component" value="Unassembled WGS sequence"/>
</dbReference>
<protein>
    <submittedName>
        <fullName evidence="2">Uncharacterized protein</fullName>
    </submittedName>
</protein>
<accession>A0A396FIM5</accession>
<dbReference type="EMBL" id="QRPB01000001">
    <property type="protein sequence ID" value="RHL83161.1"/>
    <property type="molecule type" value="Genomic_DNA"/>
</dbReference>
<evidence type="ECO:0000313" key="3">
    <source>
        <dbReference type="Proteomes" id="UP000266698"/>
    </source>
</evidence>
<name>A0A396FIM5_9FIRM</name>
<evidence type="ECO:0000313" key="1">
    <source>
        <dbReference type="EMBL" id="RGT81332.1"/>
    </source>
</evidence>
<gene>
    <name evidence="2" type="ORF">DW001_00320</name>
    <name evidence="1" type="ORF">DWX06_07975</name>
</gene>
<dbReference type="Proteomes" id="UP000284296">
    <property type="component" value="Unassembled WGS sequence"/>
</dbReference>
<sequence>MLQNAIHPQHSQRSLSIFKQQVNSSLRGWVNFFTQYPTQSVPKIARYFVRFYSSS</sequence>